<keyword evidence="11 12" id="KW-0472">Membrane</keyword>
<dbReference type="Pfam" id="PF02322">
    <property type="entry name" value="Cyt_bd_oxida_II"/>
    <property type="match status" value="1"/>
</dbReference>
<keyword evidence="8" id="KW-0249">Electron transport</keyword>
<dbReference type="PANTHER" id="PTHR43141:SF5">
    <property type="entry name" value="CYTOCHROME BD-I UBIQUINOL OXIDASE SUBUNIT 2"/>
    <property type="match status" value="1"/>
</dbReference>
<dbReference type="GO" id="GO:0009055">
    <property type="term" value="F:electron transfer activity"/>
    <property type="evidence" value="ECO:0007669"/>
    <property type="project" value="TreeGrafter"/>
</dbReference>
<accession>A0A917DDC0</accession>
<evidence type="ECO:0000256" key="10">
    <source>
        <dbReference type="ARBA" id="ARBA00023004"/>
    </source>
</evidence>
<sequence>MDVLPLVWFCAIAVLWIGFLALEGFDFGVGMHMLFSTRDEKTRRTMLNTIGPVWDGNEVWLITAGAAIFAAFPHWYASLFSALYLPLTIMLIALIARAVAIEFRGKVHTLRWATFWTRSLGVGSLVASFCIGAMLALTSTGLPLDGNGDRSGGPFAWFSFPAVLGGLAVVCFALAHGSAFLALKTDGEIRARAGRFSGTWGPFLLLPAAAWAVWVQLAHGGSVLSWALVAAAVVAATVATTAARRRREGVAFGGYVGFIVAGAGAVFAGMFPYVLPSTLSDAYSLTVANASSSDYTLGVMTIVAAFGLPLVIAYQAWSYWIFRKRLEPGMIPDPHIVVPAILRPK</sequence>
<feature type="transmembrane region" description="Helical" evidence="12">
    <location>
        <begin position="6"/>
        <end position="35"/>
    </location>
</feature>
<evidence type="ECO:0000313" key="13">
    <source>
        <dbReference type="EMBL" id="GGD28293.1"/>
    </source>
</evidence>
<evidence type="ECO:0000256" key="7">
    <source>
        <dbReference type="ARBA" id="ARBA00022723"/>
    </source>
</evidence>
<reference evidence="13" key="1">
    <citation type="journal article" date="2014" name="Int. J. Syst. Evol. Microbiol.">
        <title>Complete genome sequence of Corynebacterium casei LMG S-19264T (=DSM 44701T), isolated from a smear-ripened cheese.</title>
        <authorList>
            <consortium name="US DOE Joint Genome Institute (JGI-PGF)"/>
            <person name="Walter F."/>
            <person name="Albersmeier A."/>
            <person name="Kalinowski J."/>
            <person name="Ruckert C."/>
        </authorList>
    </citation>
    <scope>NUCLEOTIDE SEQUENCE</scope>
    <source>
        <strain evidence="13">CGMCC 1.15152</strain>
    </source>
</reference>
<proteinExistence type="inferred from homology"/>
<dbReference type="Proteomes" id="UP000633205">
    <property type="component" value="Unassembled WGS sequence"/>
</dbReference>
<dbReference type="GO" id="GO:0070069">
    <property type="term" value="C:cytochrome complex"/>
    <property type="evidence" value="ECO:0007669"/>
    <property type="project" value="TreeGrafter"/>
</dbReference>
<evidence type="ECO:0000256" key="11">
    <source>
        <dbReference type="ARBA" id="ARBA00023136"/>
    </source>
</evidence>
<dbReference type="PIRSF" id="PIRSF000267">
    <property type="entry name" value="Cyt_oxidse_sub2"/>
    <property type="match status" value="1"/>
</dbReference>
<keyword evidence="5" id="KW-0349">Heme</keyword>
<dbReference type="GO" id="GO:0019646">
    <property type="term" value="P:aerobic electron transport chain"/>
    <property type="evidence" value="ECO:0007669"/>
    <property type="project" value="TreeGrafter"/>
</dbReference>
<feature type="transmembrane region" description="Helical" evidence="12">
    <location>
        <begin position="255"/>
        <end position="275"/>
    </location>
</feature>
<feature type="transmembrane region" description="Helical" evidence="12">
    <location>
        <begin position="157"/>
        <end position="183"/>
    </location>
</feature>
<dbReference type="InterPro" id="IPR003317">
    <property type="entry name" value="Cyt-d_oxidase_su2"/>
</dbReference>
<evidence type="ECO:0000256" key="1">
    <source>
        <dbReference type="ARBA" id="ARBA00004651"/>
    </source>
</evidence>
<dbReference type="EMBL" id="BMHO01000001">
    <property type="protein sequence ID" value="GGD28293.1"/>
    <property type="molecule type" value="Genomic_DNA"/>
</dbReference>
<dbReference type="GO" id="GO:0005886">
    <property type="term" value="C:plasma membrane"/>
    <property type="evidence" value="ECO:0007669"/>
    <property type="project" value="UniProtKB-SubCell"/>
</dbReference>
<evidence type="ECO:0000313" key="14">
    <source>
        <dbReference type="Proteomes" id="UP000633205"/>
    </source>
</evidence>
<evidence type="ECO:0000256" key="2">
    <source>
        <dbReference type="ARBA" id="ARBA00007543"/>
    </source>
</evidence>
<dbReference type="AlphaFoldDB" id="A0A917DDC0"/>
<name>A0A917DDC0_9MICO</name>
<organism evidence="13 14">
    <name type="scientific">Microbacterium faecale</name>
    <dbReference type="NCBI Taxonomy" id="1804630"/>
    <lineage>
        <taxon>Bacteria</taxon>
        <taxon>Bacillati</taxon>
        <taxon>Actinomycetota</taxon>
        <taxon>Actinomycetes</taxon>
        <taxon>Micrococcales</taxon>
        <taxon>Microbacteriaceae</taxon>
        <taxon>Microbacterium</taxon>
    </lineage>
</organism>
<evidence type="ECO:0000256" key="8">
    <source>
        <dbReference type="ARBA" id="ARBA00022982"/>
    </source>
</evidence>
<feature type="transmembrane region" description="Helical" evidence="12">
    <location>
        <begin position="195"/>
        <end position="217"/>
    </location>
</feature>
<keyword evidence="4" id="KW-1003">Cell membrane</keyword>
<reference evidence="13" key="2">
    <citation type="submission" date="2020-09" db="EMBL/GenBank/DDBJ databases">
        <authorList>
            <person name="Sun Q."/>
            <person name="Zhou Y."/>
        </authorList>
    </citation>
    <scope>NUCLEOTIDE SEQUENCE</scope>
    <source>
        <strain evidence="13">CGMCC 1.15152</strain>
    </source>
</reference>
<evidence type="ECO:0000256" key="6">
    <source>
        <dbReference type="ARBA" id="ARBA00022692"/>
    </source>
</evidence>
<protein>
    <submittedName>
        <fullName evidence="13">Cytochrome c oxidase assembly protein</fullName>
    </submittedName>
</protein>
<keyword evidence="14" id="KW-1185">Reference proteome</keyword>
<gene>
    <name evidence="13" type="primary">cydB</name>
    <name evidence="13" type="ORF">GCM10010915_05400</name>
</gene>
<evidence type="ECO:0000256" key="9">
    <source>
        <dbReference type="ARBA" id="ARBA00022989"/>
    </source>
</evidence>
<keyword evidence="9 12" id="KW-1133">Transmembrane helix</keyword>
<keyword evidence="3" id="KW-0813">Transport</keyword>
<dbReference type="RefSeq" id="WP_188710768.1">
    <property type="nucleotide sequence ID" value="NZ_BMHO01000001.1"/>
</dbReference>
<evidence type="ECO:0000256" key="5">
    <source>
        <dbReference type="ARBA" id="ARBA00022617"/>
    </source>
</evidence>
<dbReference type="PANTHER" id="PTHR43141">
    <property type="entry name" value="CYTOCHROME BD2 SUBUNIT II"/>
    <property type="match status" value="1"/>
</dbReference>
<dbReference type="GO" id="GO:0046872">
    <property type="term" value="F:metal ion binding"/>
    <property type="evidence" value="ECO:0007669"/>
    <property type="project" value="UniProtKB-KW"/>
</dbReference>
<comment type="subcellular location">
    <subcellularLocation>
        <location evidence="1">Cell membrane</location>
        <topology evidence="1">Multi-pass membrane protein</topology>
    </subcellularLocation>
</comment>
<feature type="transmembrane region" description="Helical" evidence="12">
    <location>
        <begin position="223"/>
        <end position="243"/>
    </location>
</feature>
<evidence type="ECO:0000256" key="3">
    <source>
        <dbReference type="ARBA" id="ARBA00022448"/>
    </source>
</evidence>
<evidence type="ECO:0000256" key="4">
    <source>
        <dbReference type="ARBA" id="ARBA00022475"/>
    </source>
</evidence>
<keyword evidence="7" id="KW-0479">Metal-binding</keyword>
<keyword evidence="6 12" id="KW-0812">Transmembrane</keyword>
<dbReference type="NCBIfam" id="TIGR00203">
    <property type="entry name" value="cydB"/>
    <property type="match status" value="1"/>
</dbReference>
<comment type="caution">
    <text evidence="13">The sequence shown here is derived from an EMBL/GenBank/DDBJ whole genome shotgun (WGS) entry which is preliminary data.</text>
</comment>
<keyword evidence="10" id="KW-0408">Iron</keyword>
<feature type="transmembrane region" description="Helical" evidence="12">
    <location>
        <begin position="82"/>
        <end position="103"/>
    </location>
</feature>
<evidence type="ECO:0000256" key="12">
    <source>
        <dbReference type="SAM" id="Phobius"/>
    </source>
</evidence>
<feature type="transmembrane region" description="Helical" evidence="12">
    <location>
        <begin position="115"/>
        <end position="137"/>
    </location>
</feature>
<comment type="similarity">
    <text evidence="2">Belongs to the cytochrome ubiquinol oxidase subunit 2 family.</text>
</comment>
<feature type="transmembrane region" description="Helical" evidence="12">
    <location>
        <begin position="295"/>
        <end position="317"/>
    </location>
</feature>
<dbReference type="GO" id="GO:0016682">
    <property type="term" value="F:oxidoreductase activity, acting on diphenols and related substances as donors, oxygen as acceptor"/>
    <property type="evidence" value="ECO:0007669"/>
    <property type="project" value="TreeGrafter"/>
</dbReference>